<dbReference type="AlphaFoldDB" id="A0A7G6DYT5"/>
<evidence type="ECO:0000313" key="2">
    <source>
        <dbReference type="Proteomes" id="UP000515847"/>
    </source>
</evidence>
<proteinExistence type="predicted"/>
<evidence type="ECO:0000313" key="1">
    <source>
        <dbReference type="EMBL" id="QNB44989.1"/>
    </source>
</evidence>
<keyword evidence="2" id="KW-1185">Reference proteome</keyword>
<sequence>MMLRYYRKITIWENIRRVKLLINFKELLVEYFAAVEYSYFCIIETHEAIRIRKKINAMLKEVYEIIYLAGVNSIFRRLSKPAPVGVSAEMEDLYDIFDLYYSDIGPRKLIDIVDQIIKVYKDNQVMAFLRTFNPFFWLSLLLDHLVCFFLKKHN</sequence>
<dbReference type="KEGG" id="tfr:BR63_00800"/>
<dbReference type="EMBL" id="CP045798">
    <property type="protein sequence ID" value="QNB44989.1"/>
    <property type="molecule type" value="Genomic_DNA"/>
</dbReference>
<dbReference type="RefSeq" id="WP_153802190.1">
    <property type="nucleotide sequence ID" value="NZ_CP045798.1"/>
</dbReference>
<protein>
    <submittedName>
        <fullName evidence="1">Uncharacterized protein</fullName>
    </submittedName>
</protein>
<gene>
    <name evidence="1" type="ORF">BR63_00800</name>
</gene>
<accession>A0A7G6DYT5</accession>
<organism evidence="1 2">
    <name type="scientific">Thermanaerosceptrum fracticalcis</name>
    <dbReference type="NCBI Taxonomy" id="1712410"/>
    <lineage>
        <taxon>Bacteria</taxon>
        <taxon>Bacillati</taxon>
        <taxon>Bacillota</taxon>
        <taxon>Clostridia</taxon>
        <taxon>Eubacteriales</taxon>
        <taxon>Peptococcaceae</taxon>
        <taxon>Thermanaerosceptrum</taxon>
    </lineage>
</organism>
<dbReference type="Proteomes" id="UP000515847">
    <property type="component" value="Chromosome"/>
</dbReference>
<name>A0A7G6DYT5_THEFR</name>
<reference evidence="1 2" key="1">
    <citation type="journal article" date="2019" name="Front. Microbiol.">
        <title>Thermoanaerosceptrum fracticalcis gen. nov. sp. nov., a Novel Fumarate-Fermenting Microorganism From a Deep Fractured Carbonate Aquifer of the US Great Basin.</title>
        <authorList>
            <person name="Hamilton-Brehm S.D."/>
            <person name="Stewart L.E."/>
            <person name="Zavarin M."/>
            <person name="Caldwell M."/>
            <person name="Lawson P.A."/>
            <person name="Onstott T.C."/>
            <person name="Grzymski J."/>
            <person name="Neveux I."/>
            <person name="Lollar B.S."/>
            <person name="Russell C.E."/>
            <person name="Moser D.P."/>
        </authorList>
    </citation>
    <scope>NUCLEOTIDE SEQUENCE [LARGE SCALE GENOMIC DNA]</scope>
    <source>
        <strain evidence="1 2">DRI-13</strain>
    </source>
</reference>